<evidence type="ECO:0000313" key="1">
    <source>
        <dbReference type="EMBL" id="KFF15169.1"/>
    </source>
</evidence>
<keyword evidence="4" id="KW-1185">Reference proteome</keyword>
<reference evidence="2 4" key="2">
    <citation type="submission" date="2016-11" db="EMBL/GenBank/DDBJ databases">
        <title>Whole genomes of Flavobacteriaceae.</title>
        <authorList>
            <person name="Stine C."/>
            <person name="Li C."/>
            <person name="Tadesse D."/>
        </authorList>
    </citation>
    <scope>NUCLEOTIDE SEQUENCE [LARGE SCALE GENOMIC DNA]</scope>
    <source>
        <strain evidence="2 4">ATCC 29551</strain>
    </source>
</reference>
<evidence type="ECO:0000313" key="4">
    <source>
        <dbReference type="Proteomes" id="UP000198424"/>
    </source>
</evidence>
<comment type="caution">
    <text evidence="1">The sequence shown here is derived from an EMBL/GenBank/DDBJ whole genome shotgun (WGS) entry which is preliminary data.</text>
</comment>
<proteinExistence type="predicted"/>
<sequence length="231" mass="27341">MSQKEILNTKDTINKIPSEFKSEIRPNEKLKLQQVYTDTAEFVRFNEGGDYSYVEIKKNNKIISLTTNLTEAENPNYTMGDIFDFKWQIDSVFISGDGERRDFTEWFVSAKKVKDGSVTLFRKKYPKPIKYYWAEEEDKYSTEFKDYLYTLVEYYLANSKSELVKANLKDPDLSLTYSIEDRESDGRSYTVLGIANEFENRTSIMQWLYVDNVTRVLYEYDLPNEKLIEFK</sequence>
<gene>
    <name evidence="2" type="ORF">B0A62_21965</name>
    <name evidence="1" type="ORF">IW20_16050</name>
</gene>
<dbReference type="eggNOG" id="ENOG502ZJQ0">
    <property type="taxonomic scope" value="Bacteria"/>
</dbReference>
<accession>A0A086AEQ5</accession>
<dbReference type="AlphaFoldDB" id="A0A086AEQ5"/>
<evidence type="ECO:0000313" key="3">
    <source>
        <dbReference type="Proteomes" id="UP000028712"/>
    </source>
</evidence>
<dbReference type="Proteomes" id="UP000028712">
    <property type="component" value="Unassembled WGS sequence"/>
</dbReference>
<dbReference type="EMBL" id="MUGY01000033">
    <property type="protein sequence ID" value="OXA88682.1"/>
    <property type="molecule type" value="Genomic_DNA"/>
</dbReference>
<protein>
    <submittedName>
        <fullName evidence="1">Uncharacterized protein</fullName>
    </submittedName>
</protein>
<organism evidence="1 3">
    <name type="scientific">Flavobacterium hydatis</name>
    <name type="common">Cytophaga aquatilis</name>
    <dbReference type="NCBI Taxonomy" id="991"/>
    <lineage>
        <taxon>Bacteria</taxon>
        <taxon>Pseudomonadati</taxon>
        <taxon>Bacteroidota</taxon>
        <taxon>Flavobacteriia</taxon>
        <taxon>Flavobacteriales</taxon>
        <taxon>Flavobacteriaceae</taxon>
        <taxon>Flavobacterium</taxon>
    </lineage>
</organism>
<reference evidence="1 3" key="1">
    <citation type="submission" date="2014-07" db="EMBL/GenBank/DDBJ databases">
        <title>Genome of Flavobacterium hydatis DSM 2063.</title>
        <authorList>
            <person name="Pipes S.E."/>
            <person name="Stropko S.J."/>
            <person name="Newman J.D."/>
        </authorList>
    </citation>
    <scope>NUCLEOTIDE SEQUENCE [LARGE SCALE GENOMIC DNA]</scope>
    <source>
        <strain evidence="1 3">DSM 2063</strain>
    </source>
</reference>
<dbReference type="EMBL" id="JPRM01000024">
    <property type="protein sequence ID" value="KFF15169.1"/>
    <property type="molecule type" value="Genomic_DNA"/>
</dbReference>
<name>A0A086AEQ5_FLAHY</name>
<dbReference type="STRING" id="991.IW20_16050"/>
<evidence type="ECO:0000313" key="2">
    <source>
        <dbReference type="EMBL" id="OXA88682.1"/>
    </source>
</evidence>
<dbReference type="Proteomes" id="UP000198424">
    <property type="component" value="Unassembled WGS sequence"/>
</dbReference>